<protein>
    <submittedName>
        <fullName evidence="1">Uncharacterized protein</fullName>
    </submittedName>
</protein>
<reference evidence="1 2" key="1">
    <citation type="submission" date="2019-09" db="EMBL/GenBank/DDBJ databases">
        <title>FDA dAtabase for Regulatory Grade micrObial Sequences (FDA-ARGOS): Supporting development and validation of Infectious Disease Dx tests.</title>
        <authorList>
            <person name="Sciortino C."/>
            <person name="Tallon L."/>
            <person name="Sadzewicz L."/>
            <person name="Vavikolanu K."/>
            <person name="Mehta A."/>
            <person name="Aluvathingal J."/>
            <person name="Nadendla S."/>
            <person name="Nandy P."/>
            <person name="Geyer C."/>
            <person name="Yan Y."/>
            <person name="Sichtig H."/>
        </authorList>
    </citation>
    <scope>NUCLEOTIDE SEQUENCE [LARGE SCALE GENOMIC DNA]</scope>
    <source>
        <strain evidence="1 2">FDAARGOS_661</strain>
    </source>
</reference>
<evidence type="ECO:0000313" key="2">
    <source>
        <dbReference type="Proteomes" id="UP000509636"/>
    </source>
</evidence>
<accession>A0A4Q9WSJ1</accession>
<dbReference type="EMBL" id="CP054550">
    <property type="protein sequence ID" value="QKQ29284.1"/>
    <property type="molecule type" value="Genomic_DNA"/>
</dbReference>
<name>A0A4Q9WSJ1_STAHO</name>
<dbReference type="Proteomes" id="UP000509636">
    <property type="component" value="Chromosome"/>
</dbReference>
<gene>
    <name evidence="1" type="ORF">FOB69_09340</name>
</gene>
<dbReference type="AlphaFoldDB" id="A0A4Q9WSJ1"/>
<sequence>MRFNSGSDNDEIIVVVTPHFIFKKSIEKYDNGELNLIDFSRHNDQSIYSKIERYAISNEL</sequence>
<proteinExistence type="predicted"/>
<organism evidence="1 2">
    <name type="scientific">Staphylococcus hominis</name>
    <dbReference type="NCBI Taxonomy" id="1290"/>
    <lineage>
        <taxon>Bacteria</taxon>
        <taxon>Bacillati</taxon>
        <taxon>Bacillota</taxon>
        <taxon>Bacilli</taxon>
        <taxon>Bacillales</taxon>
        <taxon>Staphylococcaceae</taxon>
        <taxon>Staphylococcus</taxon>
    </lineage>
</organism>
<evidence type="ECO:0000313" key="1">
    <source>
        <dbReference type="EMBL" id="QKQ29284.1"/>
    </source>
</evidence>